<feature type="compositionally biased region" description="Basic and acidic residues" evidence="1">
    <location>
        <begin position="109"/>
        <end position="132"/>
    </location>
</feature>
<name>A6U5R8_SINMW</name>
<reference evidence="3" key="1">
    <citation type="submission" date="2007-06" db="EMBL/GenBank/DDBJ databases">
        <title>Complete sequence of Sinorhizobium medicae WSM419 chromosome.</title>
        <authorList>
            <consortium name="US DOE Joint Genome Institute"/>
            <person name="Copeland A."/>
            <person name="Lucas S."/>
            <person name="Lapidus A."/>
            <person name="Barry K."/>
            <person name="Glavina del Rio T."/>
            <person name="Dalin E."/>
            <person name="Tice H."/>
            <person name="Pitluck S."/>
            <person name="Chain P."/>
            <person name="Malfatti S."/>
            <person name="Shin M."/>
            <person name="Vergez L."/>
            <person name="Schmutz J."/>
            <person name="Larimer F."/>
            <person name="Land M."/>
            <person name="Hauser L."/>
            <person name="Kyrpides N."/>
            <person name="Mikhailova N."/>
            <person name="Reeve W.G."/>
            <person name="Richardson P."/>
        </authorList>
    </citation>
    <scope>NUCLEOTIDE SEQUENCE [LARGE SCALE GENOMIC DNA]</scope>
    <source>
        <strain evidence="3">WSM419</strain>
    </source>
</reference>
<dbReference type="OrthoDB" id="9810674at2"/>
<feature type="compositionally biased region" description="Pro residues" evidence="1">
    <location>
        <begin position="68"/>
        <end position="80"/>
    </location>
</feature>
<dbReference type="SUPFAM" id="SSF50199">
    <property type="entry name" value="Staphylococcal nuclease"/>
    <property type="match status" value="1"/>
</dbReference>
<protein>
    <recommendedName>
        <fullName evidence="4">Thermonuclease family protein</fullName>
    </recommendedName>
</protein>
<dbReference type="InterPro" id="IPR035437">
    <property type="entry name" value="SNase_OB-fold_sf"/>
</dbReference>
<dbReference type="AlphaFoldDB" id="A6U5R8"/>
<dbReference type="KEGG" id="smd:Smed_0138"/>
<evidence type="ECO:0000313" key="3">
    <source>
        <dbReference type="Proteomes" id="UP000001108"/>
    </source>
</evidence>
<reference evidence="2 3" key="2">
    <citation type="journal article" date="2010" name="Stand. Genomic Sci.">
        <title>Complete genome sequence of the Medicago microsymbiont Ensifer (Sinorhizobium) medicae strain WSM419.</title>
        <authorList>
            <person name="Reeve W."/>
            <person name="Chain P."/>
            <person name="O'Hara G."/>
            <person name="Ardley J."/>
            <person name="Nandesena K."/>
            <person name="Brau L."/>
            <person name="Tiwari R."/>
            <person name="Malfatti S."/>
            <person name="Kiss H."/>
            <person name="Lapidus A."/>
            <person name="Copeland A."/>
            <person name="Nolan M."/>
            <person name="Land M."/>
            <person name="Hauser L."/>
            <person name="Chang Y.J."/>
            <person name="Ivanova N."/>
            <person name="Mavromatis K."/>
            <person name="Markowitz V."/>
            <person name="Kyrpides N."/>
            <person name="Gollagher M."/>
            <person name="Yates R."/>
            <person name="Dilworth M."/>
            <person name="Howieson J."/>
        </authorList>
    </citation>
    <scope>NUCLEOTIDE SEQUENCE [LARGE SCALE GENOMIC DNA]</scope>
    <source>
        <strain evidence="2 3">WSM419</strain>
    </source>
</reference>
<evidence type="ECO:0000313" key="2">
    <source>
        <dbReference type="EMBL" id="ABR58998.1"/>
    </source>
</evidence>
<organism evidence="2 3">
    <name type="scientific">Sinorhizobium medicae (strain WSM419)</name>
    <name type="common">Ensifer medicae</name>
    <dbReference type="NCBI Taxonomy" id="366394"/>
    <lineage>
        <taxon>Bacteria</taxon>
        <taxon>Pseudomonadati</taxon>
        <taxon>Pseudomonadota</taxon>
        <taxon>Alphaproteobacteria</taxon>
        <taxon>Hyphomicrobiales</taxon>
        <taxon>Rhizobiaceae</taxon>
        <taxon>Sinorhizobium/Ensifer group</taxon>
        <taxon>Sinorhizobium</taxon>
    </lineage>
</organism>
<proteinExistence type="predicted"/>
<dbReference type="PATRIC" id="fig|366394.8.peg.3196"/>
<dbReference type="Proteomes" id="UP000001108">
    <property type="component" value="Chromosome"/>
</dbReference>
<dbReference type="HOGENOM" id="CLU_096799_0_0_5"/>
<sequence>MRSKLFPIAGGLAALAVYAGILIGGDAAIRNRDSAATPDFVLETPDDAVVEVPAAEAHPADTDAPAPARAPAPAPDPHPPFGSEAKSDKGSRMAARPIEPGLIAQPDDGVAKPLERIAPRPPFSKEPEKEEPATAVFPRPVALAAGLVRSGETTLQLKDIEPEKAEKVCEANGKSWPCGMVARTAFRNFLRGRALVCDGADGSAETVNARCSVGGRDVAEWLVSNGWATPLSGTPLEAKAEAARSARLGFFGDDPRDLAREPIALDDPTAILTQEDAAPDL</sequence>
<feature type="region of interest" description="Disordered" evidence="1">
    <location>
        <begin position="260"/>
        <end position="281"/>
    </location>
</feature>
<dbReference type="EMBL" id="CP000738">
    <property type="protein sequence ID" value="ABR58998.1"/>
    <property type="molecule type" value="Genomic_DNA"/>
</dbReference>
<dbReference type="RefSeq" id="WP_011974350.1">
    <property type="nucleotide sequence ID" value="NC_009636.1"/>
</dbReference>
<dbReference type="STRING" id="366394.Smed_0138"/>
<accession>A6U5R8</accession>
<evidence type="ECO:0000256" key="1">
    <source>
        <dbReference type="SAM" id="MobiDB-lite"/>
    </source>
</evidence>
<feature type="compositionally biased region" description="Low complexity" evidence="1">
    <location>
        <begin position="53"/>
        <end position="67"/>
    </location>
</feature>
<feature type="region of interest" description="Disordered" evidence="1">
    <location>
        <begin position="53"/>
        <end position="133"/>
    </location>
</feature>
<evidence type="ECO:0008006" key="4">
    <source>
        <dbReference type="Google" id="ProtNLM"/>
    </source>
</evidence>
<dbReference type="eggNOG" id="COG1525">
    <property type="taxonomic scope" value="Bacteria"/>
</dbReference>
<dbReference type="Gene3D" id="2.40.50.90">
    <property type="match status" value="1"/>
</dbReference>
<gene>
    <name evidence="2" type="ordered locus">Smed_0138</name>
</gene>